<protein>
    <submittedName>
        <fullName evidence="1">Uncharacterized protein</fullName>
    </submittedName>
</protein>
<sequence length="80" mass="8819">MNSGLGQAISPGIFAARHEHHRHPRKCETGLIYLIYHRKLLTACGDNAHLLPGQGKDEGPDMPRLPANIAPKRRCRPGFG</sequence>
<proteinExistence type="predicted"/>
<gene>
    <name evidence="1" type="ORF">GCM10011273_18220</name>
</gene>
<dbReference type="Proteomes" id="UP000662572">
    <property type="component" value="Unassembled WGS sequence"/>
</dbReference>
<evidence type="ECO:0000313" key="1">
    <source>
        <dbReference type="EMBL" id="GGZ32426.1"/>
    </source>
</evidence>
<evidence type="ECO:0000313" key="2">
    <source>
        <dbReference type="Proteomes" id="UP000662572"/>
    </source>
</evidence>
<reference evidence="1" key="2">
    <citation type="submission" date="2020-09" db="EMBL/GenBank/DDBJ databases">
        <authorList>
            <person name="Sun Q."/>
            <person name="Kim S."/>
        </authorList>
    </citation>
    <scope>NUCLEOTIDE SEQUENCE</scope>
    <source>
        <strain evidence="1">KCTC 32296</strain>
    </source>
</reference>
<accession>A0A918UTQ0</accession>
<name>A0A918UTQ0_9CAUL</name>
<reference evidence="1" key="1">
    <citation type="journal article" date="2014" name="Int. J. Syst. Evol. Microbiol.">
        <title>Complete genome sequence of Corynebacterium casei LMG S-19264T (=DSM 44701T), isolated from a smear-ripened cheese.</title>
        <authorList>
            <consortium name="US DOE Joint Genome Institute (JGI-PGF)"/>
            <person name="Walter F."/>
            <person name="Albersmeier A."/>
            <person name="Kalinowski J."/>
            <person name="Ruckert C."/>
        </authorList>
    </citation>
    <scope>NUCLEOTIDE SEQUENCE</scope>
    <source>
        <strain evidence="1">KCTC 32296</strain>
    </source>
</reference>
<keyword evidence="2" id="KW-1185">Reference proteome</keyword>
<organism evidence="1 2">
    <name type="scientific">Asticcacaulis endophyticus</name>
    <dbReference type="NCBI Taxonomy" id="1395890"/>
    <lineage>
        <taxon>Bacteria</taxon>
        <taxon>Pseudomonadati</taxon>
        <taxon>Pseudomonadota</taxon>
        <taxon>Alphaproteobacteria</taxon>
        <taxon>Caulobacterales</taxon>
        <taxon>Caulobacteraceae</taxon>
        <taxon>Asticcacaulis</taxon>
    </lineage>
</organism>
<comment type="caution">
    <text evidence="1">The sequence shown here is derived from an EMBL/GenBank/DDBJ whole genome shotgun (WGS) entry which is preliminary data.</text>
</comment>
<dbReference type="EMBL" id="BMZB01000002">
    <property type="protein sequence ID" value="GGZ32426.1"/>
    <property type="molecule type" value="Genomic_DNA"/>
</dbReference>
<dbReference type="AlphaFoldDB" id="A0A918UTQ0"/>